<keyword evidence="8" id="KW-0418">Kinase</keyword>
<dbReference type="EMBL" id="JBJQND010000006">
    <property type="protein sequence ID" value="KAL3874243.1"/>
    <property type="molecule type" value="Genomic_DNA"/>
</dbReference>
<dbReference type="PROSITE" id="PS00108">
    <property type="entry name" value="PROTEIN_KINASE_ST"/>
    <property type="match status" value="1"/>
</dbReference>
<reference evidence="17 18" key="1">
    <citation type="submission" date="2024-11" db="EMBL/GenBank/DDBJ databases">
        <title>Chromosome-level genome assembly of the freshwater bivalve Anodonta woodiana.</title>
        <authorList>
            <person name="Chen X."/>
        </authorList>
    </citation>
    <scope>NUCLEOTIDE SEQUENCE [LARGE SCALE GENOMIC DNA]</scope>
    <source>
        <strain evidence="17">MN2024</strain>
        <tissue evidence="17">Gills</tissue>
    </source>
</reference>
<keyword evidence="6" id="KW-0479">Metal-binding</keyword>
<keyword evidence="7 14" id="KW-0547">Nucleotide-binding</keyword>
<evidence type="ECO:0000313" key="17">
    <source>
        <dbReference type="EMBL" id="KAL3874243.1"/>
    </source>
</evidence>
<dbReference type="PANTHER" id="PTHR24346:SF102">
    <property type="entry name" value="TESTIS-SPECIFIC SERINE_THREONINE-PROTEIN KINASE 1"/>
    <property type="match status" value="1"/>
</dbReference>
<evidence type="ECO:0000256" key="1">
    <source>
        <dbReference type="ARBA" id="ARBA00001946"/>
    </source>
</evidence>
<dbReference type="SUPFAM" id="SSF56112">
    <property type="entry name" value="Protein kinase-like (PK-like)"/>
    <property type="match status" value="1"/>
</dbReference>
<evidence type="ECO:0000256" key="11">
    <source>
        <dbReference type="ARBA" id="ARBA00022842"/>
    </source>
</evidence>
<dbReference type="InterPro" id="IPR008271">
    <property type="entry name" value="Ser/Thr_kinase_AS"/>
</dbReference>
<dbReference type="InterPro" id="IPR000719">
    <property type="entry name" value="Prot_kinase_dom"/>
</dbReference>
<dbReference type="InterPro" id="IPR011009">
    <property type="entry name" value="Kinase-like_dom_sf"/>
</dbReference>
<name>A0ABD3WND8_SINWO</name>
<keyword evidence="11" id="KW-0460">Magnesium</keyword>
<dbReference type="FunFam" id="1.10.510.10:FF:001415">
    <property type="entry name" value="Predicted protein"/>
    <property type="match status" value="1"/>
</dbReference>
<dbReference type="PROSITE" id="PS50011">
    <property type="entry name" value="PROTEIN_KINASE_DOM"/>
    <property type="match status" value="1"/>
</dbReference>
<comment type="caution">
    <text evidence="17">The sequence shown here is derived from an EMBL/GenBank/DDBJ whole genome shotgun (WGS) entry which is preliminary data.</text>
</comment>
<keyword evidence="9" id="KW-0221">Differentiation</keyword>
<comment type="cofactor">
    <cofactor evidence="1">
        <name>Mg(2+)</name>
        <dbReference type="ChEBI" id="CHEBI:18420"/>
    </cofactor>
</comment>
<evidence type="ECO:0000256" key="15">
    <source>
        <dbReference type="RuleBase" id="RU000304"/>
    </source>
</evidence>
<dbReference type="Gene3D" id="1.10.510.10">
    <property type="entry name" value="Transferase(Phosphotransferase) domain 1"/>
    <property type="match status" value="1"/>
</dbReference>
<evidence type="ECO:0000313" key="18">
    <source>
        <dbReference type="Proteomes" id="UP001634394"/>
    </source>
</evidence>
<dbReference type="Proteomes" id="UP001634394">
    <property type="component" value="Unassembled WGS sequence"/>
</dbReference>
<keyword evidence="12" id="KW-0832">Ubl conjugation</keyword>
<evidence type="ECO:0000256" key="5">
    <source>
        <dbReference type="ARBA" id="ARBA00022679"/>
    </source>
</evidence>
<dbReference type="PROSITE" id="PS00107">
    <property type="entry name" value="PROTEIN_KINASE_ATP"/>
    <property type="match status" value="1"/>
</dbReference>
<keyword evidence="3 15" id="KW-0723">Serine/threonine-protein kinase</keyword>
<dbReference type="AlphaFoldDB" id="A0ABD3WND8"/>
<feature type="domain" description="Protein kinase" evidence="16">
    <location>
        <begin position="64"/>
        <end position="320"/>
    </location>
</feature>
<comment type="similarity">
    <text evidence="15">Belongs to the protein kinase superfamily.</text>
</comment>
<feature type="binding site" evidence="14">
    <location>
        <position position="94"/>
    </location>
    <ligand>
        <name>ATP</name>
        <dbReference type="ChEBI" id="CHEBI:30616"/>
    </ligand>
</feature>
<keyword evidence="13" id="KW-0744">Spermatogenesis</keyword>
<dbReference type="GO" id="GO:0004674">
    <property type="term" value="F:protein serine/threonine kinase activity"/>
    <property type="evidence" value="ECO:0007669"/>
    <property type="project" value="UniProtKB-KW"/>
</dbReference>
<keyword evidence="5" id="KW-0808">Transferase</keyword>
<evidence type="ECO:0000256" key="9">
    <source>
        <dbReference type="ARBA" id="ARBA00022782"/>
    </source>
</evidence>
<dbReference type="GO" id="GO:0000287">
    <property type="term" value="F:magnesium ion binding"/>
    <property type="evidence" value="ECO:0007669"/>
    <property type="project" value="UniProtKB-ARBA"/>
</dbReference>
<keyword evidence="2" id="KW-0217">Developmental protein</keyword>
<evidence type="ECO:0000256" key="2">
    <source>
        <dbReference type="ARBA" id="ARBA00022473"/>
    </source>
</evidence>
<evidence type="ECO:0000256" key="3">
    <source>
        <dbReference type="ARBA" id="ARBA00022527"/>
    </source>
</evidence>
<sequence>MIPIKRPKLGMDEDSSTWVERLRTELEGLKGEIEAVDMRKSPATKNESITYRPTYRAVLSRRNYLVKQTLGSGSYSKVKLAYYLEGDPTKWAVKIIDRSKAPKDFQARFLPRELSIWPKLRHPNIIRMVDMFEDDHRVYMILEYAENGDVLRYIQKSGAIKDVLARTWVRQVCDAVRYLHEQNISHRDLKLENLLLESAYNIKICDFGFVKDNCTDELSKTYCGSKSYAAPEILRGEPYDPKKADMWAIGVILYIFITGKMPFDESKGNHGVLEEQRKLNFPWHKFRNVTSESKSLILWLFQNNYKDRPDIHTIQSTEWMKKDLKVEGPGEKNIEGVRFPDKYPYYNDLEIQKQFAAALQKTKTK</sequence>
<gene>
    <name evidence="17" type="ORF">ACJMK2_037286</name>
</gene>
<accession>A0ABD3WND8</accession>
<evidence type="ECO:0000259" key="16">
    <source>
        <dbReference type="PROSITE" id="PS50011"/>
    </source>
</evidence>
<dbReference type="FunFam" id="3.30.200.20:FF:000042">
    <property type="entry name" value="Aurora kinase A"/>
    <property type="match status" value="1"/>
</dbReference>
<proteinExistence type="inferred from homology"/>
<keyword evidence="4" id="KW-0597">Phosphoprotein</keyword>
<dbReference type="PANTHER" id="PTHR24346">
    <property type="entry name" value="MAP/MICROTUBULE AFFINITY-REGULATING KINASE"/>
    <property type="match status" value="1"/>
</dbReference>
<evidence type="ECO:0000256" key="10">
    <source>
        <dbReference type="ARBA" id="ARBA00022840"/>
    </source>
</evidence>
<dbReference type="GO" id="GO:0005524">
    <property type="term" value="F:ATP binding"/>
    <property type="evidence" value="ECO:0007669"/>
    <property type="project" value="UniProtKB-UniRule"/>
</dbReference>
<evidence type="ECO:0000256" key="4">
    <source>
        <dbReference type="ARBA" id="ARBA00022553"/>
    </source>
</evidence>
<protein>
    <recommendedName>
        <fullName evidence="16">Protein kinase domain-containing protein</fullName>
    </recommendedName>
</protein>
<keyword evidence="18" id="KW-1185">Reference proteome</keyword>
<evidence type="ECO:0000256" key="6">
    <source>
        <dbReference type="ARBA" id="ARBA00022723"/>
    </source>
</evidence>
<evidence type="ECO:0000256" key="12">
    <source>
        <dbReference type="ARBA" id="ARBA00022843"/>
    </source>
</evidence>
<dbReference type="InterPro" id="IPR017441">
    <property type="entry name" value="Protein_kinase_ATP_BS"/>
</dbReference>
<keyword evidence="10 14" id="KW-0067">ATP-binding</keyword>
<dbReference type="Pfam" id="PF00069">
    <property type="entry name" value="Pkinase"/>
    <property type="match status" value="1"/>
</dbReference>
<dbReference type="GO" id="GO:0007283">
    <property type="term" value="P:spermatogenesis"/>
    <property type="evidence" value="ECO:0007669"/>
    <property type="project" value="UniProtKB-KW"/>
</dbReference>
<evidence type="ECO:0000256" key="7">
    <source>
        <dbReference type="ARBA" id="ARBA00022741"/>
    </source>
</evidence>
<organism evidence="17 18">
    <name type="scientific">Sinanodonta woodiana</name>
    <name type="common">Chinese pond mussel</name>
    <name type="synonym">Anodonta woodiana</name>
    <dbReference type="NCBI Taxonomy" id="1069815"/>
    <lineage>
        <taxon>Eukaryota</taxon>
        <taxon>Metazoa</taxon>
        <taxon>Spiralia</taxon>
        <taxon>Lophotrochozoa</taxon>
        <taxon>Mollusca</taxon>
        <taxon>Bivalvia</taxon>
        <taxon>Autobranchia</taxon>
        <taxon>Heteroconchia</taxon>
        <taxon>Palaeoheterodonta</taxon>
        <taxon>Unionida</taxon>
        <taxon>Unionoidea</taxon>
        <taxon>Unionidae</taxon>
        <taxon>Unioninae</taxon>
        <taxon>Sinanodonta</taxon>
    </lineage>
</organism>
<dbReference type="SMART" id="SM00220">
    <property type="entry name" value="S_TKc"/>
    <property type="match status" value="1"/>
</dbReference>
<evidence type="ECO:0000256" key="13">
    <source>
        <dbReference type="ARBA" id="ARBA00022871"/>
    </source>
</evidence>
<dbReference type="GO" id="GO:0030154">
    <property type="term" value="P:cell differentiation"/>
    <property type="evidence" value="ECO:0007669"/>
    <property type="project" value="UniProtKB-KW"/>
</dbReference>
<evidence type="ECO:0000256" key="14">
    <source>
        <dbReference type="PROSITE-ProRule" id="PRU10141"/>
    </source>
</evidence>
<evidence type="ECO:0000256" key="8">
    <source>
        <dbReference type="ARBA" id="ARBA00022777"/>
    </source>
</evidence>